<dbReference type="OrthoDB" id="9787280at2"/>
<evidence type="ECO:0000313" key="2">
    <source>
        <dbReference type="EMBL" id="SDG57594.1"/>
    </source>
</evidence>
<gene>
    <name evidence="2" type="ORF">SAMN05421827_10838</name>
</gene>
<dbReference type="SFLD" id="SFLDG01018">
    <property type="entry name" value="Squalene/Phytoene_Synthase_Lik"/>
    <property type="match status" value="1"/>
</dbReference>
<name>A0A1G7VCW7_9SPHI</name>
<organism evidence="2 3">
    <name type="scientific">Pedobacter terrae</name>
    <dbReference type="NCBI Taxonomy" id="405671"/>
    <lineage>
        <taxon>Bacteria</taxon>
        <taxon>Pseudomonadati</taxon>
        <taxon>Bacteroidota</taxon>
        <taxon>Sphingobacteriia</taxon>
        <taxon>Sphingobacteriales</taxon>
        <taxon>Sphingobacteriaceae</taxon>
        <taxon>Pedobacter</taxon>
    </lineage>
</organism>
<reference evidence="3" key="1">
    <citation type="submission" date="2016-10" db="EMBL/GenBank/DDBJ databases">
        <authorList>
            <person name="Varghese N."/>
            <person name="Submissions S."/>
        </authorList>
    </citation>
    <scope>NUCLEOTIDE SEQUENCE [LARGE SCALE GENOMIC DNA]</scope>
    <source>
        <strain evidence="3">DSM 17933</strain>
    </source>
</reference>
<protein>
    <submittedName>
        <fullName evidence="2">Phytoene/squalene synthetase</fullName>
    </submittedName>
</protein>
<dbReference type="AlphaFoldDB" id="A0A1G7VCW7"/>
<dbReference type="GO" id="GO:0051996">
    <property type="term" value="F:squalene synthase [NAD(P)H] activity"/>
    <property type="evidence" value="ECO:0007669"/>
    <property type="project" value="InterPro"/>
</dbReference>
<accession>A0A1G7VCW7</accession>
<evidence type="ECO:0000313" key="3">
    <source>
        <dbReference type="Proteomes" id="UP000199643"/>
    </source>
</evidence>
<dbReference type="InterPro" id="IPR019845">
    <property type="entry name" value="Squalene/phytoene_synthase_CS"/>
</dbReference>
<dbReference type="CDD" id="cd00683">
    <property type="entry name" value="Trans_IPPS_HH"/>
    <property type="match status" value="1"/>
</dbReference>
<dbReference type="EMBL" id="FNCH01000008">
    <property type="protein sequence ID" value="SDG57594.1"/>
    <property type="molecule type" value="Genomic_DNA"/>
</dbReference>
<dbReference type="SUPFAM" id="SSF48576">
    <property type="entry name" value="Terpenoid synthases"/>
    <property type="match status" value="1"/>
</dbReference>
<dbReference type="SFLD" id="SFLDS00005">
    <property type="entry name" value="Isoprenoid_Synthase_Type_I"/>
    <property type="match status" value="1"/>
</dbReference>
<dbReference type="Gene3D" id="1.10.600.10">
    <property type="entry name" value="Farnesyl Diphosphate Synthase"/>
    <property type="match status" value="1"/>
</dbReference>
<dbReference type="PROSITE" id="PS01045">
    <property type="entry name" value="SQUALEN_PHYTOEN_SYN_2"/>
    <property type="match status" value="1"/>
</dbReference>
<dbReference type="PANTHER" id="PTHR31480">
    <property type="entry name" value="BIFUNCTIONAL LYCOPENE CYCLASE/PHYTOENE SYNTHASE"/>
    <property type="match status" value="1"/>
</dbReference>
<proteinExistence type="predicted"/>
<keyword evidence="1" id="KW-0808">Transferase</keyword>
<dbReference type="STRING" id="405671.SAMN05421827_10838"/>
<dbReference type="GO" id="GO:0016117">
    <property type="term" value="P:carotenoid biosynthetic process"/>
    <property type="evidence" value="ECO:0007669"/>
    <property type="project" value="UniProtKB-ARBA"/>
</dbReference>
<dbReference type="RefSeq" id="WP_090499982.1">
    <property type="nucleotide sequence ID" value="NZ_FNCH01000008.1"/>
</dbReference>
<dbReference type="GO" id="GO:0004311">
    <property type="term" value="F:geranylgeranyl diphosphate synthase activity"/>
    <property type="evidence" value="ECO:0007669"/>
    <property type="project" value="InterPro"/>
</dbReference>
<sequence length="278" mass="32289">MKIIYDSVSAQCSKVVTKSYSTSFSLGIRFLNKRHRDAIYAIYGFVRLADEIVDSFHDYDKATLLYKFKRDCEEAIHDQISLNPILNAFQQVVNQYKIKKELIELFLESMEMDLHQQKYTPEKYDRYILGSAQVVGLMCLQVFVDGDSDSYERLKEPAMKLGSAFQKVNFLRDVKADFYSLSRNYFPDINLSEFSRTEKLVIESQISAEFDAALYGIKALPKSSRGGVYLAYVYYRALFEKIKKKTATQMMNERVRISNGQKFMLMFGSALKSRYNKI</sequence>
<dbReference type="InterPro" id="IPR008949">
    <property type="entry name" value="Isoprenoid_synthase_dom_sf"/>
</dbReference>
<keyword evidence="3" id="KW-1185">Reference proteome</keyword>
<dbReference type="Pfam" id="PF00494">
    <property type="entry name" value="SQS_PSY"/>
    <property type="match status" value="1"/>
</dbReference>
<dbReference type="InterPro" id="IPR002060">
    <property type="entry name" value="Squ/phyt_synthse"/>
</dbReference>
<dbReference type="InterPro" id="IPR044843">
    <property type="entry name" value="Trans_IPPS_bact-type"/>
</dbReference>
<dbReference type="Proteomes" id="UP000199643">
    <property type="component" value="Unassembled WGS sequence"/>
</dbReference>
<dbReference type="SFLD" id="SFLDG01212">
    <property type="entry name" value="Phytoene_synthase_like"/>
    <property type="match status" value="1"/>
</dbReference>
<evidence type="ECO:0000256" key="1">
    <source>
        <dbReference type="ARBA" id="ARBA00022679"/>
    </source>
</evidence>
<dbReference type="InterPro" id="IPR033904">
    <property type="entry name" value="Trans_IPPS_HH"/>
</dbReference>